<evidence type="ECO:0000256" key="1">
    <source>
        <dbReference type="ARBA" id="ARBA00022614"/>
    </source>
</evidence>
<dbReference type="InterPro" id="IPR001611">
    <property type="entry name" value="Leu-rich_rpt"/>
</dbReference>
<dbReference type="GO" id="GO:0005737">
    <property type="term" value="C:cytoplasm"/>
    <property type="evidence" value="ECO:0007669"/>
    <property type="project" value="TreeGrafter"/>
</dbReference>
<dbReference type="EMBL" id="BARS01055531">
    <property type="protein sequence ID" value="GAG46597.1"/>
    <property type="molecule type" value="Genomic_DNA"/>
</dbReference>
<keyword evidence="1" id="KW-0433">Leucine-rich repeat</keyword>
<feature type="domain" description="Disease resistance R13L4/SHOC-2-like LRR" evidence="3">
    <location>
        <begin position="77"/>
        <end position="149"/>
    </location>
</feature>
<dbReference type="PANTHER" id="PTHR48051:SF1">
    <property type="entry name" value="RAS SUPPRESSOR PROTEIN 1"/>
    <property type="match status" value="1"/>
</dbReference>
<feature type="non-terminal residue" evidence="4">
    <location>
        <position position="202"/>
    </location>
</feature>
<sequence length="202" mass="22832">SELTEFLTDLRYIKEIDISILSNFSEYLLSLYYNIKPEQAKTLIDLKNLIDKPIPRMESIVLENFGVQIKDDNIIELKLYNRWLKNLPESIGNLSSLQLLDLGMNLLSKLPETMGDLSTLEELYLDGNKLKTLPSSIGDISSLQTLNLFGNQLSSLPESIGNLKLLKKLVLYNNNLLNLPDSIGNLESLIYLDLSSNDLLTL</sequence>
<dbReference type="InterPro" id="IPR050216">
    <property type="entry name" value="LRR_domain-containing"/>
</dbReference>
<dbReference type="InterPro" id="IPR003591">
    <property type="entry name" value="Leu-rich_rpt_typical-subtyp"/>
</dbReference>
<protein>
    <recommendedName>
        <fullName evidence="3">Disease resistance R13L4/SHOC-2-like LRR domain-containing protein</fullName>
    </recommendedName>
</protein>
<comment type="caution">
    <text evidence="4">The sequence shown here is derived from an EMBL/GenBank/DDBJ whole genome shotgun (WGS) entry which is preliminary data.</text>
</comment>
<feature type="non-terminal residue" evidence="4">
    <location>
        <position position="1"/>
    </location>
</feature>
<name>X0YHD1_9ZZZZ</name>
<gene>
    <name evidence="4" type="ORF">S01H1_81978</name>
</gene>
<reference evidence="4" key="1">
    <citation type="journal article" date="2014" name="Front. Microbiol.">
        <title>High frequency of phylogenetically diverse reductive dehalogenase-homologous genes in deep subseafloor sedimentary metagenomes.</title>
        <authorList>
            <person name="Kawai M."/>
            <person name="Futagami T."/>
            <person name="Toyoda A."/>
            <person name="Takaki Y."/>
            <person name="Nishi S."/>
            <person name="Hori S."/>
            <person name="Arai W."/>
            <person name="Tsubouchi T."/>
            <person name="Morono Y."/>
            <person name="Uchiyama I."/>
            <person name="Ito T."/>
            <person name="Fujiyama A."/>
            <person name="Inagaki F."/>
            <person name="Takami H."/>
        </authorList>
    </citation>
    <scope>NUCLEOTIDE SEQUENCE</scope>
    <source>
        <strain evidence="4">Expedition CK06-06</strain>
    </source>
</reference>
<dbReference type="SMART" id="SM00369">
    <property type="entry name" value="LRR_TYP"/>
    <property type="match status" value="4"/>
</dbReference>
<evidence type="ECO:0000256" key="2">
    <source>
        <dbReference type="ARBA" id="ARBA00022737"/>
    </source>
</evidence>
<dbReference type="AlphaFoldDB" id="X0YHD1"/>
<evidence type="ECO:0000313" key="4">
    <source>
        <dbReference type="EMBL" id="GAG46597.1"/>
    </source>
</evidence>
<accession>X0YHD1</accession>
<evidence type="ECO:0000259" key="3">
    <source>
        <dbReference type="Pfam" id="PF23598"/>
    </source>
</evidence>
<proteinExistence type="predicted"/>
<dbReference type="PANTHER" id="PTHR48051">
    <property type="match status" value="1"/>
</dbReference>
<organism evidence="4">
    <name type="scientific">marine sediment metagenome</name>
    <dbReference type="NCBI Taxonomy" id="412755"/>
    <lineage>
        <taxon>unclassified sequences</taxon>
        <taxon>metagenomes</taxon>
        <taxon>ecological metagenomes</taxon>
    </lineage>
</organism>
<dbReference type="PROSITE" id="PS51450">
    <property type="entry name" value="LRR"/>
    <property type="match status" value="1"/>
</dbReference>
<dbReference type="SUPFAM" id="SSF52047">
    <property type="entry name" value="RNI-like"/>
    <property type="match status" value="1"/>
</dbReference>
<dbReference type="Pfam" id="PF23598">
    <property type="entry name" value="LRR_14"/>
    <property type="match status" value="1"/>
</dbReference>
<dbReference type="Gene3D" id="3.80.10.10">
    <property type="entry name" value="Ribonuclease Inhibitor"/>
    <property type="match status" value="1"/>
</dbReference>
<dbReference type="Pfam" id="PF00560">
    <property type="entry name" value="LRR_1"/>
    <property type="match status" value="1"/>
</dbReference>
<dbReference type="InterPro" id="IPR055414">
    <property type="entry name" value="LRR_R13L4/SHOC2-like"/>
</dbReference>
<dbReference type="SMART" id="SM00364">
    <property type="entry name" value="LRR_BAC"/>
    <property type="match status" value="4"/>
</dbReference>
<keyword evidence="2" id="KW-0677">Repeat</keyword>
<dbReference type="InterPro" id="IPR032675">
    <property type="entry name" value="LRR_dom_sf"/>
</dbReference>